<gene>
    <name evidence="1" type="ORF">E0486_16425</name>
</gene>
<dbReference type="EMBL" id="SKFH01000041">
    <property type="protein sequence ID" value="TCZ66932.1"/>
    <property type="molecule type" value="Genomic_DNA"/>
</dbReference>
<dbReference type="Proteomes" id="UP000295164">
    <property type="component" value="Unassembled WGS sequence"/>
</dbReference>
<dbReference type="RefSeq" id="WP_131853783.1">
    <property type="nucleotide sequence ID" value="NZ_SKFH01000041.1"/>
</dbReference>
<protein>
    <submittedName>
        <fullName evidence="1">Uncharacterized protein</fullName>
    </submittedName>
</protein>
<organism evidence="1 2">
    <name type="scientific">Flaviaesturariibacter aridisoli</name>
    <dbReference type="NCBI Taxonomy" id="2545761"/>
    <lineage>
        <taxon>Bacteria</taxon>
        <taxon>Pseudomonadati</taxon>
        <taxon>Bacteroidota</taxon>
        <taxon>Chitinophagia</taxon>
        <taxon>Chitinophagales</taxon>
        <taxon>Chitinophagaceae</taxon>
        <taxon>Flaviaestuariibacter</taxon>
    </lineage>
</organism>
<accession>A0A4R4DUX1</accession>
<sequence length="256" mass="29162">MAERLIILMTFFHLAIGSSGQTPKNICLSHGQTGFLKCYRDGTDEFFFDSGRFVGFRRLSGTIRYDDTLRNLVLTNMRGGKSLKTETVSFYLGKNFLRYRSNNKVDTIYSPAGIDSAGLTRIPDRELDWSPFGIKYPCREGVVYIFLLASSKRKWQWRLLVQTAKRELTITSFKDVQVIDVADSIKNEKVTVITGNETDKKVFHFIIEPLKSKTVKSQSHSLAKRSKSNSIKYDNQAKVIRKGVFQTCPQCRCAAL</sequence>
<proteinExistence type="predicted"/>
<evidence type="ECO:0000313" key="2">
    <source>
        <dbReference type="Proteomes" id="UP000295164"/>
    </source>
</evidence>
<keyword evidence="2" id="KW-1185">Reference proteome</keyword>
<name>A0A4R4DUX1_9BACT</name>
<comment type="caution">
    <text evidence="1">The sequence shown here is derived from an EMBL/GenBank/DDBJ whole genome shotgun (WGS) entry which is preliminary data.</text>
</comment>
<dbReference type="AlphaFoldDB" id="A0A4R4DUX1"/>
<reference evidence="1 2" key="1">
    <citation type="submission" date="2019-03" db="EMBL/GenBank/DDBJ databases">
        <authorList>
            <person name="Kim M.K.M."/>
        </authorList>
    </citation>
    <scope>NUCLEOTIDE SEQUENCE [LARGE SCALE GENOMIC DNA]</scope>
    <source>
        <strain evidence="1 2">17J68-15</strain>
    </source>
</reference>
<evidence type="ECO:0000313" key="1">
    <source>
        <dbReference type="EMBL" id="TCZ66932.1"/>
    </source>
</evidence>